<feature type="domain" description="Amidohydrolase-related" evidence="2">
    <location>
        <begin position="326"/>
        <end position="658"/>
    </location>
</feature>
<dbReference type="Gene3D" id="3.20.20.140">
    <property type="entry name" value="Metal-dependent hydrolases"/>
    <property type="match status" value="1"/>
</dbReference>
<feature type="signal peptide" evidence="1">
    <location>
        <begin position="1"/>
        <end position="25"/>
    </location>
</feature>
<dbReference type="EMBL" id="CP093547">
    <property type="protein sequence ID" value="UNP28499.1"/>
    <property type="molecule type" value="Genomic_DNA"/>
</dbReference>
<dbReference type="Pfam" id="PF01979">
    <property type="entry name" value="Amidohydro_1"/>
    <property type="match status" value="1"/>
</dbReference>
<dbReference type="PANTHER" id="PTHR43135">
    <property type="entry name" value="ALPHA-D-RIBOSE 1-METHYLPHOSPHONATE 5-TRIPHOSPHATE DIPHOSPHATASE"/>
    <property type="match status" value="1"/>
</dbReference>
<reference evidence="3 4" key="1">
    <citation type="submission" date="2022-03" db="EMBL/GenBank/DDBJ databases">
        <title>Complete genome sequence of Lysobacter capsici VKM B-2533 and Lysobacter gummosus 10.1.1, promising sources of lytic agents.</title>
        <authorList>
            <person name="Tarlachkov S.V."/>
            <person name="Kudryakova I.V."/>
            <person name="Afoshin A.S."/>
            <person name="Leontyevskaya E.A."/>
            <person name="Leontyevskaya N.V."/>
        </authorList>
    </citation>
    <scope>NUCLEOTIDE SEQUENCE [LARGE SCALE GENOMIC DNA]</scope>
    <source>
        <strain evidence="3 4">10.1.1</strain>
    </source>
</reference>
<dbReference type="SUPFAM" id="SSF51556">
    <property type="entry name" value="Metallo-dependent hydrolases"/>
    <property type="match status" value="1"/>
</dbReference>
<keyword evidence="1" id="KW-0732">Signal</keyword>
<feature type="chain" id="PRO_5046721420" evidence="1">
    <location>
        <begin position="26"/>
        <end position="681"/>
    </location>
</feature>
<dbReference type="InterPro" id="IPR006680">
    <property type="entry name" value="Amidohydro-rel"/>
</dbReference>
<evidence type="ECO:0000256" key="1">
    <source>
        <dbReference type="SAM" id="SignalP"/>
    </source>
</evidence>
<dbReference type="Proteomes" id="UP000829194">
    <property type="component" value="Chromosome"/>
</dbReference>
<name>A0ABY3X7D9_9GAMM</name>
<dbReference type="Gene3D" id="2.30.40.10">
    <property type="entry name" value="Urease, subunit C, domain 1"/>
    <property type="match status" value="1"/>
</dbReference>
<dbReference type="InterPro" id="IPR051781">
    <property type="entry name" value="Metallo-dep_Hydrolase"/>
</dbReference>
<evidence type="ECO:0000313" key="3">
    <source>
        <dbReference type="EMBL" id="UNP28499.1"/>
    </source>
</evidence>
<keyword evidence="4" id="KW-1185">Reference proteome</keyword>
<proteinExistence type="predicted"/>
<dbReference type="PANTHER" id="PTHR43135:SF3">
    <property type="entry name" value="ALPHA-D-RIBOSE 1-METHYLPHOSPHONATE 5-TRIPHOSPHATE DIPHOSPHATASE"/>
    <property type="match status" value="1"/>
</dbReference>
<sequence length="681" mass="73954">MRMTAPLLLSLVPMMLALAVSDALAAPGKREQTVLMQGKPAGQQSVDTAADGSAQAEFQYQDRGRGDHIKSRWTLDAAGIPTQYDAEGNNYLKVPISEHFSVRGGKASWKNDSEQGEKALSAPAFFLPLNATPEMQAVLARALLKAPGRKLALLPAGEARLEEAGTFDIASKNGPRRLSLYRIAGMNYTPDSVWLDANGDTAAVIFSSGWVSVIAPELADSLPKLIELQDNAGAQWSLRMARELTHAPKGPLLIRNARLYDPRDLTVTPNTSVLVEGERVIRVAPDAAMKAPANAEIFDAGNRFLMPGLWDVHKHYSDSDGAMDIANGITSSRDLANNTDAFLEKIKRFDAGTEIGPRVLAAGFIDGPGPYAGPTKMLVATPEEAIKAVDWYADHGYMQIKSYSSLKPELVPVIADRAHARGLRYSGHVPAFMSAKQFIEGGADELQHMLFVELNFMYPRVQDTHTMARLTEVGAHAFEFPPDKPEVREFIEFLKRHHTVIDPTMGIEEDLFAGNPQDKTPPGLKTVASRLPPQAQRNLSWGALKAPKGEEEAYAKSFPAMMRLLKALYDAGVTILPGTDALAGYMLHSELVSYSRAGIPNAEVLRLATLTPSQVLGVDKDRGVIAPGKFADLVLIDGDPIKNMEDIRKVEAVFKGGKRFDPAQIEKALGIVPRKAVAVGQ</sequence>
<accession>A0ABY3X7D9</accession>
<dbReference type="SUPFAM" id="SSF51338">
    <property type="entry name" value="Composite domain of metallo-dependent hydrolases"/>
    <property type="match status" value="1"/>
</dbReference>
<evidence type="ECO:0000259" key="2">
    <source>
        <dbReference type="Pfam" id="PF01979"/>
    </source>
</evidence>
<dbReference type="InterPro" id="IPR011059">
    <property type="entry name" value="Metal-dep_hydrolase_composite"/>
</dbReference>
<organism evidence="3 4">
    <name type="scientific">Lysobacter gummosus</name>
    <dbReference type="NCBI Taxonomy" id="262324"/>
    <lineage>
        <taxon>Bacteria</taxon>
        <taxon>Pseudomonadati</taxon>
        <taxon>Pseudomonadota</taxon>
        <taxon>Gammaproteobacteria</taxon>
        <taxon>Lysobacterales</taxon>
        <taxon>Lysobacteraceae</taxon>
        <taxon>Lysobacter</taxon>
    </lineage>
</organism>
<dbReference type="InterPro" id="IPR032466">
    <property type="entry name" value="Metal_Hydrolase"/>
</dbReference>
<protein>
    <submittedName>
        <fullName evidence="3">Amidohydrolase family protein</fullName>
    </submittedName>
</protein>
<evidence type="ECO:0000313" key="4">
    <source>
        <dbReference type="Proteomes" id="UP000829194"/>
    </source>
</evidence>
<dbReference type="RefSeq" id="WP_057944074.1">
    <property type="nucleotide sequence ID" value="NZ_CP011131.1"/>
</dbReference>
<gene>
    <name evidence="3" type="ORF">MOV92_18685</name>
</gene>